<feature type="transmembrane region" description="Helical" evidence="7">
    <location>
        <begin position="12"/>
        <end position="30"/>
    </location>
</feature>
<keyword evidence="4 7" id="KW-0812">Transmembrane</keyword>
<dbReference type="AlphaFoldDB" id="A0A512HVB6"/>
<keyword evidence="5 7" id="KW-1133">Transmembrane helix</keyword>
<dbReference type="PROSITE" id="PS50928">
    <property type="entry name" value="ABC_TM1"/>
    <property type="match status" value="1"/>
</dbReference>
<keyword evidence="6 7" id="KW-0472">Membrane</keyword>
<comment type="caution">
    <text evidence="9">The sequence shown here is derived from an EMBL/GenBank/DDBJ whole genome shotgun (WGS) entry which is preliminary data.</text>
</comment>
<keyword evidence="2 7" id="KW-0813">Transport</keyword>
<feature type="domain" description="ABC transmembrane type-1" evidence="8">
    <location>
        <begin position="61"/>
        <end position="244"/>
    </location>
</feature>
<evidence type="ECO:0000256" key="7">
    <source>
        <dbReference type="RuleBase" id="RU363032"/>
    </source>
</evidence>
<dbReference type="SUPFAM" id="SSF161098">
    <property type="entry name" value="MetI-like"/>
    <property type="match status" value="1"/>
</dbReference>
<evidence type="ECO:0000256" key="6">
    <source>
        <dbReference type="ARBA" id="ARBA00023136"/>
    </source>
</evidence>
<dbReference type="PANTHER" id="PTHR30151:SF41">
    <property type="entry name" value="ABC TRANSPORTER PERMEASE PROTEIN"/>
    <property type="match status" value="1"/>
</dbReference>
<feature type="transmembrane region" description="Helical" evidence="7">
    <location>
        <begin position="175"/>
        <end position="197"/>
    </location>
</feature>
<evidence type="ECO:0000256" key="5">
    <source>
        <dbReference type="ARBA" id="ARBA00022989"/>
    </source>
</evidence>
<comment type="similarity">
    <text evidence="7">Belongs to the binding-protein-dependent transport system permease family.</text>
</comment>
<evidence type="ECO:0000313" key="9">
    <source>
        <dbReference type="EMBL" id="GEO89375.1"/>
    </source>
</evidence>
<organism evidence="9 10">
    <name type="scientific">Aeromicrobium flavum</name>
    <dbReference type="NCBI Taxonomy" id="416568"/>
    <lineage>
        <taxon>Bacteria</taxon>
        <taxon>Bacillati</taxon>
        <taxon>Actinomycetota</taxon>
        <taxon>Actinomycetes</taxon>
        <taxon>Propionibacteriales</taxon>
        <taxon>Nocardioidaceae</taxon>
        <taxon>Aeromicrobium</taxon>
    </lineage>
</organism>
<comment type="subcellular location">
    <subcellularLocation>
        <location evidence="1 7">Cell membrane</location>
        <topology evidence="1 7">Multi-pass membrane protein</topology>
    </subcellularLocation>
</comment>
<evidence type="ECO:0000256" key="4">
    <source>
        <dbReference type="ARBA" id="ARBA00022692"/>
    </source>
</evidence>
<dbReference type="RefSeq" id="WP_146827245.1">
    <property type="nucleotide sequence ID" value="NZ_BAAAYQ010000005.1"/>
</dbReference>
<accession>A0A512HVB6</accession>
<evidence type="ECO:0000256" key="3">
    <source>
        <dbReference type="ARBA" id="ARBA00022475"/>
    </source>
</evidence>
<feature type="transmembrane region" description="Helical" evidence="7">
    <location>
        <begin position="223"/>
        <end position="244"/>
    </location>
</feature>
<dbReference type="InterPro" id="IPR000515">
    <property type="entry name" value="MetI-like"/>
</dbReference>
<dbReference type="OrthoDB" id="9801163at2"/>
<dbReference type="EMBL" id="BJZQ01000006">
    <property type="protein sequence ID" value="GEO89375.1"/>
    <property type="molecule type" value="Genomic_DNA"/>
</dbReference>
<dbReference type="PANTHER" id="PTHR30151">
    <property type="entry name" value="ALKANE SULFONATE ABC TRANSPORTER-RELATED, MEMBRANE SUBUNIT"/>
    <property type="match status" value="1"/>
</dbReference>
<feature type="transmembrane region" description="Helical" evidence="7">
    <location>
        <begin position="68"/>
        <end position="89"/>
    </location>
</feature>
<evidence type="ECO:0000256" key="2">
    <source>
        <dbReference type="ARBA" id="ARBA00022448"/>
    </source>
</evidence>
<dbReference type="Gene3D" id="1.10.3720.10">
    <property type="entry name" value="MetI-like"/>
    <property type="match status" value="1"/>
</dbReference>
<dbReference type="GO" id="GO:0055085">
    <property type="term" value="P:transmembrane transport"/>
    <property type="evidence" value="ECO:0007669"/>
    <property type="project" value="InterPro"/>
</dbReference>
<evidence type="ECO:0000256" key="1">
    <source>
        <dbReference type="ARBA" id="ARBA00004651"/>
    </source>
</evidence>
<evidence type="ECO:0000259" key="8">
    <source>
        <dbReference type="PROSITE" id="PS50928"/>
    </source>
</evidence>
<dbReference type="Proteomes" id="UP000321769">
    <property type="component" value="Unassembled WGS sequence"/>
</dbReference>
<dbReference type="GO" id="GO:0005886">
    <property type="term" value="C:plasma membrane"/>
    <property type="evidence" value="ECO:0007669"/>
    <property type="project" value="UniProtKB-SubCell"/>
</dbReference>
<gene>
    <name evidence="9" type="ORF">AFL01nite_17020</name>
</gene>
<feature type="transmembrane region" description="Helical" evidence="7">
    <location>
        <begin position="109"/>
        <end position="142"/>
    </location>
</feature>
<evidence type="ECO:0000313" key="10">
    <source>
        <dbReference type="Proteomes" id="UP000321769"/>
    </source>
</evidence>
<dbReference type="InterPro" id="IPR035906">
    <property type="entry name" value="MetI-like_sf"/>
</dbReference>
<protein>
    <submittedName>
        <fullName evidence="9">ABC transporter permease</fullName>
    </submittedName>
</protein>
<reference evidence="9 10" key="1">
    <citation type="submission" date="2019-07" db="EMBL/GenBank/DDBJ databases">
        <title>Whole genome shotgun sequence of Aeromicrobium flavum NBRC 107625.</title>
        <authorList>
            <person name="Hosoyama A."/>
            <person name="Uohara A."/>
            <person name="Ohji S."/>
            <person name="Ichikawa N."/>
        </authorList>
    </citation>
    <scope>NUCLEOTIDE SEQUENCE [LARGE SCALE GENOMIC DNA]</scope>
    <source>
        <strain evidence="9 10">NBRC 107625</strain>
    </source>
</reference>
<sequence length="259" mass="27604">MSPAAKDRLIAVVSPVVALVMLFGLWELVIKVRNIKELILPAPSDILIQAWRTRGTLMEYVMFTGKEAMVGLVAAVCVSLFLAMLIHGNETLSSLGAGLAGAGRALPTIVLYPVVTVFLGTTSTAVIVIIAITLVPLLFGYVLTGLTMRSDLDDLMHVAGADGWQKFSLVRVPMALPYIVTGLRTALPLAVISAIVAEYFGGSTHTLGAFIRLQAGQLHTLDLWAAIVFACLLGVLAFVVGDLLERAALRRRGDSPVLL</sequence>
<name>A0A512HVB6_9ACTN</name>
<dbReference type="Pfam" id="PF00528">
    <property type="entry name" value="BPD_transp_1"/>
    <property type="match status" value="1"/>
</dbReference>
<keyword evidence="3" id="KW-1003">Cell membrane</keyword>
<proteinExistence type="inferred from homology"/>
<keyword evidence="10" id="KW-1185">Reference proteome</keyword>